<dbReference type="GO" id="GO:0006338">
    <property type="term" value="P:chromatin remodeling"/>
    <property type="evidence" value="ECO:0007669"/>
    <property type="project" value="InterPro"/>
</dbReference>
<dbReference type="Pfam" id="PF24244">
    <property type="entry name" value="Iec3-like_M"/>
    <property type="match status" value="1"/>
</dbReference>
<accession>A0A6A6XVT7</accession>
<dbReference type="EMBL" id="MU001752">
    <property type="protein sequence ID" value="KAF2800155.1"/>
    <property type="molecule type" value="Genomic_DNA"/>
</dbReference>
<feature type="domain" description="INO80 complex subunit 3 N-terminal" evidence="2">
    <location>
        <begin position="32"/>
        <end position="98"/>
    </location>
</feature>
<dbReference type="OrthoDB" id="4095124at2759"/>
<evidence type="ECO:0008006" key="6">
    <source>
        <dbReference type="Google" id="ProtNLM"/>
    </source>
</evidence>
<feature type="region of interest" description="Disordered" evidence="1">
    <location>
        <begin position="1"/>
        <end position="35"/>
    </location>
</feature>
<dbReference type="InterPro" id="IPR055449">
    <property type="entry name" value="Iec3-like_M"/>
</dbReference>
<evidence type="ECO:0000256" key="1">
    <source>
        <dbReference type="SAM" id="MobiDB-lite"/>
    </source>
</evidence>
<evidence type="ECO:0000313" key="5">
    <source>
        <dbReference type="Proteomes" id="UP000799757"/>
    </source>
</evidence>
<dbReference type="InterPro" id="IPR032742">
    <property type="entry name" value="Iec3_N"/>
</dbReference>
<organism evidence="4 5">
    <name type="scientific">Melanomma pulvis-pyrius CBS 109.77</name>
    <dbReference type="NCBI Taxonomy" id="1314802"/>
    <lineage>
        <taxon>Eukaryota</taxon>
        <taxon>Fungi</taxon>
        <taxon>Dikarya</taxon>
        <taxon>Ascomycota</taxon>
        <taxon>Pezizomycotina</taxon>
        <taxon>Dothideomycetes</taxon>
        <taxon>Pleosporomycetidae</taxon>
        <taxon>Pleosporales</taxon>
        <taxon>Melanommataceae</taxon>
        <taxon>Melanomma</taxon>
    </lineage>
</organism>
<proteinExistence type="predicted"/>
<feature type="region of interest" description="Disordered" evidence="1">
    <location>
        <begin position="209"/>
        <end position="238"/>
    </location>
</feature>
<protein>
    <recommendedName>
        <fullName evidence="6">IEC3 subunit of the Ino80 complex, chromatin re-modelling-domain-containing protein</fullName>
    </recommendedName>
</protein>
<reference evidence="4" key="1">
    <citation type="journal article" date="2020" name="Stud. Mycol.">
        <title>101 Dothideomycetes genomes: a test case for predicting lifestyles and emergence of pathogens.</title>
        <authorList>
            <person name="Haridas S."/>
            <person name="Albert R."/>
            <person name="Binder M."/>
            <person name="Bloem J."/>
            <person name="Labutti K."/>
            <person name="Salamov A."/>
            <person name="Andreopoulos B."/>
            <person name="Baker S."/>
            <person name="Barry K."/>
            <person name="Bills G."/>
            <person name="Bluhm B."/>
            <person name="Cannon C."/>
            <person name="Castanera R."/>
            <person name="Culley D."/>
            <person name="Daum C."/>
            <person name="Ezra D."/>
            <person name="Gonzalez J."/>
            <person name="Henrissat B."/>
            <person name="Kuo A."/>
            <person name="Liang C."/>
            <person name="Lipzen A."/>
            <person name="Lutzoni F."/>
            <person name="Magnuson J."/>
            <person name="Mondo S."/>
            <person name="Nolan M."/>
            <person name="Ohm R."/>
            <person name="Pangilinan J."/>
            <person name="Park H.-J."/>
            <person name="Ramirez L."/>
            <person name="Alfaro M."/>
            <person name="Sun H."/>
            <person name="Tritt A."/>
            <person name="Yoshinaga Y."/>
            <person name="Zwiers L.-H."/>
            <person name="Turgeon B."/>
            <person name="Goodwin S."/>
            <person name="Spatafora J."/>
            <person name="Crous P."/>
            <person name="Grigoriev I."/>
        </authorList>
    </citation>
    <scope>NUCLEOTIDE SEQUENCE</scope>
    <source>
        <strain evidence="4">CBS 109.77</strain>
    </source>
</reference>
<dbReference type="Proteomes" id="UP000799757">
    <property type="component" value="Unassembled WGS sequence"/>
</dbReference>
<feature type="compositionally biased region" description="Low complexity" evidence="1">
    <location>
        <begin position="16"/>
        <end position="25"/>
    </location>
</feature>
<dbReference type="GO" id="GO:0031011">
    <property type="term" value="C:Ino80 complex"/>
    <property type="evidence" value="ECO:0007669"/>
    <property type="project" value="InterPro"/>
</dbReference>
<evidence type="ECO:0000259" key="3">
    <source>
        <dbReference type="Pfam" id="PF24244"/>
    </source>
</evidence>
<feature type="domain" description="INO80 complex subunit 3-like middle region" evidence="3">
    <location>
        <begin position="158"/>
        <end position="261"/>
    </location>
</feature>
<gene>
    <name evidence="4" type="ORF">K505DRAFT_320658</name>
</gene>
<feature type="compositionally biased region" description="Basic and acidic residues" evidence="1">
    <location>
        <begin position="258"/>
        <end position="273"/>
    </location>
</feature>
<feature type="region of interest" description="Disordered" evidence="1">
    <location>
        <begin position="256"/>
        <end position="368"/>
    </location>
</feature>
<dbReference type="AlphaFoldDB" id="A0A6A6XVT7"/>
<evidence type="ECO:0000259" key="2">
    <source>
        <dbReference type="Pfam" id="PF14612"/>
    </source>
</evidence>
<name>A0A6A6XVT7_9PLEO</name>
<keyword evidence="5" id="KW-1185">Reference proteome</keyword>
<evidence type="ECO:0000313" key="4">
    <source>
        <dbReference type="EMBL" id="KAF2800155.1"/>
    </source>
</evidence>
<dbReference type="Pfam" id="PF14612">
    <property type="entry name" value="Ino80_Iec3"/>
    <property type="match status" value="1"/>
</dbReference>
<sequence>MATDAPAPLEGQLHVAAAAPADAADSGPKPKRSWRRKYRKMRAKFEDTMTTSNTLIKDEFRAMALARRLQEQNDQILEVLLDMNEAARLPANLRFDLFDPSKIGAAIPALAVDPDPEVIQQKLQELRADLSNGIITTEEYARKADQLHTSKPIVTTRTLAALLAKVPHTSELPDPVPDGLELGEHAPGYMSPSHEEEYLHATDVALADPSIYDPDSHDGRPLRITPAHPIPNEKDLTIRNPDSVYNWLRKHQPQVFLQDKDPQHPENMSEKSSARPGNASRGGKRQSAVAATTPGPKTDHELPDEEVGFIPETGTSGAKGKRGGKEDDTAYRPKGGSSRPGKRKREEGDPVVKGGRKKNRVSGSAAAS</sequence>